<evidence type="ECO:0000256" key="3">
    <source>
        <dbReference type="ARBA" id="ARBA00023170"/>
    </source>
</evidence>
<dbReference type="Pfam" id="PF01453">
    <property type="entry name" value="B_lectin"/>
    <property type="match status" value="1"/>
</dbReference>
<dbReference type="Gramene" id="AET2Gv21177800.56">
    <property type="protein sequence ID" value="AET2Gv21177800.56"/>
    <property type="gene ID" value="AET2Gv21177800"/>
</dbReference>
<evidence type="ECO:0000313" key="8">
    <source>
        <dbReference type="EnsemblPlants" id="AET2Gv21177800.56"/>
    </source>
</evidence>
<reference evidence="8" key="5">
    <citation type="journal article" date="2021" name="G3 (Bethesda)">
        <title>Aegilops tauschii genome assembly Aet v5.0 features greater sequence contiguity and improved annotation.</title>
        <authorList>
            <person name="Wang L."/>
            <person name="Zhu T."/>
            <person name="Rodriguez J.C."/>
            <person name="Deal K.R."/>
            <person name="Dubcovsky J."/>
            <person name="McGuire P.E."/>
            <person name="Lux T."/>
            <person name="Spannagl M."/>
            <person name="Mayer K.F.X."/>
            <person name="Baldrich P."/>
            <person name="Meyers B.C."/>
            <person name="Huo N."/>
            <person name="Gu Y.Q."/>
            <person name="Zhou H."/>
            <person name="Devos K.M."/>
            <person name="Bennetzen J.L."/>
            <person name="Unver T."/>
            <person name="Budak H."/>
            <person name="Gulick P.J."/>
            <person name="Galiba G."/>
            <person name="Kalapos B."/>
            <person name="Nelson D.R."/>
            <person name="Li P."/>
            <person name="You F.M."/>
            <person name="Luo M.C."/>
            <person name="Dvorak J."/>
        </authorList>
    </citation>
    <scope>NUCLEOTIDE SEQUENCE [LARGE SCALE GENOMIC DNA]</scope>
    <source>
        <strain evidence="8">cv. AL8/78</strain>
    </source>
</reference>
<dbReference type="GO" id="GO:0051707">
    <property type="term" value="P:response to other organism"/>
    <property type="evidence" value="ECO:0007669"/>
    <property type="project" value="UniProtKB-ARBA"/>
</dbReference>
<reference evidence="9" key="1">
    <citation type="journal article" date="2014" name="Science">
        <title>Ancient hybridizations among the ancestral genomes of bread wheat.</title>
        <authorList>
            <consortium name="International Wheat Genome Sequencing Consortium,"/>
            <person name="Marcussen T."/>
            <person name="Sandve S.R."/>
            <person name="Heier L."/>
            <person name="Spannagl M."/>
            <person name="Pfeifer M."/>
            <person name="Jakobsen K.S."/>
            <person name="Wulff B.B."/>
            <person name="Steuernagel B."/>
            <person name="Mayer K.F."/>
            <person name="Olsen O.A."/>
        </authorList>
    </citation>
    <scope>NUCLEOTIDE SEQUENCE [LARGE SCALE GENOMIC DNA]</scope>
    <source>
        <strain evidence="9">cv. AL8/78</strain>
    </source>
</reference>
<dbReference type="InterPro" id="IPR036426">
    <property type="entry name" value="Bulb-type_lectin_dom_sf"/>
</dbReference>
<feature type="domain" description="Bulb-type lectin" evidence="7">
    <location>
        <begin position="1"/>
        <end position="119"/>
    </location>
</feature>
<comment type="subcellular location">
    <subcellularLocation>
        <location evidence="1">Membrane</location>
        <topology evidence="1">Single-pass type I membrane protein</topology>
    </subcellularLocation>
</comment>
<dbReference type="SUPFAM" id="SSF51110">
    <property type="entry name" value="alpha-D-mannose-specific plant lectins"/>
    <property type="match status" value="1"/>
</dbReference>
<keyword evidence="9" id="KW-1185">Reference proteome</keyword>
<evidence type="ECO:0000256" key="6">
    <source>
        <dbReference type="SAM" id="MobiDB-lite"/>
    </source>
</evidence>
<reference evidence="9" key="2">
    <citation type="journal article" date="2017" name="Nat. Plants">
        <title>The Aegilops tauschii genome reveals multiple impacts of transposons.</title>
        <authorList>
            <person name="Zhao G."/>
            <person name="Zou C."/>
            <person name="Li K."/>
            <person name="Wang K."/>
            <person name="Li T."/>
            <person name="Gao L."/>
            <person name="Zhang X."/>
            <person name="Wang H."/>
            <person name="Yang Z."/>
            <person name="Liu X."/>
            <person name="Jiang W."/>
            <person name="Mao L."/>
            <person name="Kong X."/>
            <person name="Jiao Y."/>
            <person name="Jia J."/>
        </authorList>
    </citation>
    <scope>NUCLEOTIDE SEQUENCE [LARGE SCALE GENOMIC DNA]</scope>
    <source>
        <strain evidence="9">cv. AL8/78</strain>
    </source>
</reference>
<evidence type="ECO:0000256" key="4">
    <source>
        <dbReference type="ARBA" id="ARBA00047899"/>
    </source>
</evidence>
<sequence>MLFEGLPIIRRLFDQHKVILHICGAPPSMSPGIWYHDIPERTYVWVANRDNPIGSGLSGKLVLTNSSDLVLSDSKGRILWRTANNVTAGGDGGLWRCCSRGGTLPSSCRISRRYGRAMITRLTPSSPASSYGRTTRPTQLCASLLGRVLKTHPPGNSSSVVTPARASRSSPGAGQASTGAADCGTVQKPRTRTDTCGPRTSMMGRPSTRRTTLATAPPGDHTGSWTTQAT</sequence>
<organism evidence="8 9">
    <name type="scientific">Aegilops tauschii subsp. strangulata</name>
    <name type="common">Goatgrass</name>
    <dbReference type="NCBI Taxonomy" id="200361"/>
    <lineage>
        <taxon>Eukaryota</taxon>
        <taxon>Viridiplantae</taxon>
        <taxon>Streptophyta</taxon>
        <taxon>Embryophyta</taxon>
        <taxon>Tracheophyta</taxon>
        <taxon>Spermatophyta</taxon>
        <taxon>Magnoliopsida</taxon>
        <taxon>Liliopsida</taxon>
        <taxon>Poales</taxon>
        <taxon>Poaceae</taxon>
        <taxon>BOP clade</taxon>
        <taxon>Pooideae</taxon>
        <taxon>Triticodae</taxon>
        <taxon>Triticeae</taxon>
        <taxon>Triticinae</taxon>
        <taxon>Aegilops</taxon>
    </lineage>
</organism>
<dbReference type="InterPro" id="IPR001480">
    <property type="entry name" value="Bulb-type_lectin_dom"/>
</dbReference>
<proteinExistence type="predicted"/>
<evidence type="ECO:0000259" key="7">
    <source>
        <dbReference type="PROSITE" id="PS50927"/>
    </source>
</evidence>
<dbReference type="EnsemblPlants" id="AET2Gv21177800.56">
    <property type="protein sequence ID" value="AET2Gv21177800.56"/>
    <property type="gene ID" value="AET2Gv21177800"/>
</dbReference>
<feature type="region of interest" description="Disordered" evidence="6">
    <location>
        <begin position="151"/>
        <end position="230"/>
    </location>
</feature>
<dbReference type="Gene3D" id="2.90.10.10">
    <property type="entry name" value="Bulb-type lectin domain"/>
    <property type="match status" value="1"/>
</dbReference>
<evidence type="ECO:0000256" key="5">
    <source>
        <dbReference type="ARBA" id="ARBA00048679"/>
    </source>
</evidence>
<dbReference type="PROSITE" id="PS50927">
    <property type="entry name" value="BULB_LECTIN"/>
    <property type="match status" value="1"/>
</dbReference>
<comment type="catalytic activity">
    <reaction evidence="4">
        <text>L-threonyl-[protein] + ATP = O-phospho-L-threonyl-[protein] + ADP + H(+)</text>
        <dbReference type="Rhea" id="RHEA:46608"/>
        <dbReference type="Rhea" id="RHEA-COMP:11060"/>
        <dbReference type="Rhea" id="RHEA-COMP:11605"/>
        <dbReference type="ChEBI" id="CHEBI:15378"/>
        <dbReference type="ChEBI" id="CHEBI:30013"/>
        <dbReference type="ChEBI" id="CHEBI:30616"/>
        <dbReference type="ChEBI" id="CHEBI:61977"/>
        <dbReference type="ChEBI" id="CHEBI:456216"/>
        <dbReference type="EC" id="2.7.11.1"/>
    </reaction>
</comment>
<accession>A0A453DBK5</accession>
<evidence type="ECO:0000256" key="1">
    <source>
        <dbReference type="ARBA" id="ARBA00004479"/>
    </source>
</evidence>
<comment type="catalytic activity">
    <reaction evidence="5">
        <text>L-seryl-[protein] + ATP = O-phospho-L-seryl-[protein] + ADP + H(+)</text>
        <dbReference type="Rhea" id="RHEA:17989"/>
        <dbReference type="Rhea" id="RHEA-COMP:9863"/>
        <dbReference type="Rhea" id="RHEA-COMP:11604"/>
        <dbReference type="ChEBI" id="CHEBI:15378"/>
        <dbReference type="ChEBI" id="CHEBI:29999"/>
        <dbReference type="ChEBI" id="CHEBI:30616"/>
        <dbReference type="ChEBI" id="CHEBI:83421"/>
        <dbReference type="ChEBI" id="CHEBI:456216"/>
        <dbReference type="EC" id="2.7.11.1"/>
    </reaction>
</comment>
<name>A0A453DBK5_AEGTS</name>
<feature type="compositionally biased region" description="Polar residues" evidence="6">
    <location>
        <begin position="154"/>
        <end position="178"/>
    </location>
</feature>
<dbReference type="EC" id="2.7.11.1" evidence="2"/>
<dbReference type="GO" id="GO:0016020">
    <property type="term" value="C:membrane"/>
    <property type="evidence" value="ECO:0007669"/>
    <property type="project" value="UniProtKB-SubCell"/>
</dbReference>
<dbReference type="Proteomes" id="UP000015105">
    <property type="component" value="Chromosome 2D"/>
</dbReference>
<evidence type="ECO:0000313" key="9">
    <source>
        <dbReference type="Proteomes" id="UP000015105"/>
    </source>
</evidence>
<evidence type="ECO:0000256" key="2">
    <source>
        <dbReference type="ARBA" id="ARBA00012513"/>
    </source>
</evidence>
<reference evidence="8" key="4">
    <citation type="submission" date="2019-03" db="UniProtKB">
        <authorList>
            <consortium name="EnsemblPlants"/>
        </authorList>
    </citation>
    <scope>IDENTIFICATION</scope>
</reference>
<dbReference type="AlphaFoldDB" id="A0A453DBK5"/>
<reference evidence="8" key="3">
    <citation type="journal article" date="2017" name="Nature">
        <title>Genome sequence of the progenitor of the wheat D genome Aegilops tauschii.</title>
        <authorList>
            <person name="Luo M.C."/>
            <person name="Gu Y.Q."/>
            <person name="Puiu D."/>
            <person name="Wang H."/>
            <person name="Twardziok S.O."/>
            <person name="Deal K.R."/>
            <person name="Huo N."/>
            <person name="Zhu T."/>
            <person name="Wang L."/>
            <person name="Wang Y."/>
            <person name="McGuire P.E."/>
            <person name="Liu S."/>
            <person name="Long H."/>
            <person name="Ramasamy R.K."/>
            <person name="Rodriguez J.C."/>
            <person name="Van S.L."/>
            <person name="Yuan L."/>
            <person name="Wang Z."/>
            <person name="Xia Z."/>
            <person name="Xiao L."/>
            <person name="Anderson O.D."/>
            <person name="Ouyang S."/>
            <person name="Liang Y."/>
            <person name="Zimin A.V."/>
            <person name="Pertea G."/>
            <person name="Qi P."/>
            <person name="Bennetzen J.L."/>
            <person name="Dai X."/>
            <person name="Dawson M.W."/>
            <person name="Muller H.G."/>
            <person name="Kugler K."/>
            <person name="Rivarola-Duarte L."/>
            <person name="Spannagl M."/>
            <person name="Mayer K.F.X."/>
            <person name="Lu F.H."/>
            <person name="Bevan M.W."/>
            <person name="Leroy P."/>
            <person name="Li P."/>
            <person name="You F.M."/>
            <person name="Sun Q."/>
            <person name="Liu Z."/>
            <person name="Lyons E."/>
            <person name="Wicker T."/>
            <person name="Salzberg S.L."/>
            <person name="Devos K.M."/>
            <person name="Dvorak J."/>
        </authorList>
    </citation>
    <scope>NUCLEOTIDE SEQUENCE [LARGE SCALE GENOMIC DNA]</scope>
    <source>
        <strain evidence="8">cv. AL8/78</strain>
    </source>
</reference>
<protein>
    <recommendedName>
        <fullName evidence="2">non-specific serine/threonine protein kinase</fullName>
        <ecNumber evidence="2">2.7.11.1</ecNumber>
    </recommendedName>
</protein>
<dbReference type="GO" id="GO:0004674">
    <property type="term" value="F:protein serine/threonine kinase activity"/>
    <property type="evidence" value="ECO:0007669"/>
    <property type="project" value="UniProtKB-EC"/>
</dbReference>
<keyword evidence="3" id="KW-0675">Receptor</keyword>